<proteinExistence type="predicted"/>
<organism evidence="2 3">
    <name type="scientific">Physeter macrocephalus</name>
    <name type="common">Sperm whale</name>
    <name type="synonym">Physeter catodon</name>
    <dbReference type="NCBI Taxonomy" id="9755"/>
    <lineage>
        <taxon>Eukaryota</taxon>
        <taxon>Metazoa</taxon>
        <taxon>Chordata</taxon>
        <taxon>Craniata</taxon>
        <taxon>Vertebrata</taxon>
        <taxon>Euteleostomi</taxon>
        <taxon>Mammalia</taxon>
        <taxon>Eutheria</taxon>
        <taxon>Laurasiatheria</taxon>
        <taxon>Artiodactyla</taxon>
        <taxon>Whippomorpha</taxon>
        <taxon>Cetacea</taxon>
        <taxon>Odontoceti</taxon>
        <taxon>Physeteridae</taxon>
        <taxon>Physeter</taxon>
    </lineage>
</organism>
<dbReference type="RefSeq" id="XP_028342171.1">
    <property type="nucleotide sequence ID" value="XM_028486370.2"/>
</dbReference>
<dbReference type="InParanoid" id="A0A455BDV7"/>
<dbReference type="GeneID" id="102976514"/>
<feature type="compositionally biased region" description="Basic and acidic residues" evidence="1">
    <location>
        <begin position="91"/>
        <end position="104"/>
    </location>
</feature>
<name>A0A455BDV7_PHYMC</name>
<gene>
    <name evidence="3" type="primary">LOC102976514</name>
</gene>
<dbReference type="Proteomes" id="UP000248484">
    <property type="component" value="Unplaced"/>
</dbReference>
<keyword evidence="2" id="KW-1185">Reference proteome</keyword>
<evidence type="ECO:0000313" key="3">
    <source>
        <dbReference type="RefSeq" id="XP_028342171.1"/>
    </source>
</evidence>
<evidence type="ECO:0000256" key="1">
    <source>
        <dbReference type="SAM" id="MobiDB-lite"/>
    </source>
</evidence>
<feature type="compositionally biased region" description="Gly residues" evidence="1">
    <location>
        <begin position="174"/>
        <end position="191"/>
    </location>
</feature>
<sequence length="306" mass="31247">PPPGLRPTGAGHPGRKDPAGGGPALGRAGALGGAAAWQPETRPSAGPEVLACSPGRPSGPSDERGGGHGQGGPVPAACDSCQLQGPGIIWRPEREVGERSERRSSAGRAPGPAGGGRPAVSWARDTPGPAPAWLPAAPGRRHRARGGRACPCPPGRAPPRPNPDRGFCSLGPGFPKGGLPGNGGPGAGGRPRGLVGVRPRRANCLSLRTGGRGSRRRHKDRGERWTGLSFGVSSLGEACPRQAVAGKRAARGAPVQASRLFPSTDLPRDAPEPPDCPSTEQPTEGRRQPPSRASRVEHSGCFQILE</sequence>
<dbReference type="AlphaFoldDB" id="A0A455BDV7"/>
<feature type="non-terminal residue" evidence="3">
    <location>
        <position position="1"/>
    </location>
</feature>
<protein>
    <submittedName>
        <fullName evidence="3">Translation initiation factor IF-2-like</fullName>
    </submittedName>
</protein>
<feature type="compositionally biased region" description="Gly residues" evidence="1">
    <location>
        <begin position="19"/>
        <end position="32"/>
    </location>
</feature>
<evidence type="ECO:0000313" key="2">
    <source>
        <dbReference type="Proteomes" id="UP000248484"/>
    </source>
</evidence>
<dbReference type="KEGG" id="pcad:102976514"/>
<feature type="region of interest" description="Disordered" evidence="1">
    <location>
        <begin position="1"/>
        <end position="223"/>
    </location>
</feature>
<feature type="compositionally biased region" description="Pro residues" evidence="1">
    <location>
        <begin position="151"/>
        <end position="161"/>
    </location>
</feature>
<reference evidence="3" key="1">
    <citation type="submission" date="2025-08" db="UniProtKB">
        <authorList>
            <consortium name="RefSeq"/>
        </authorList>
    </citation>
    <scope>IDENTIFICATION</scope>
    <source>
        <tissue evidence="3">Muscle</tissue>
    </source>
</reference>
<accession>A0A455BDV7</accession>
<feature type="region of interest" description="Disordered" evidence="1">
    <location>
        <begin position="245"/>
        <end position="306"/>
    </location>
</feature>